<evidence type="ECO:0000256" key="2">
    <source>
        <dbReference type="SAM" id="Phobius"/>
    </source>
</evidence>
<feature type="transmembrane region" description="Helical" evidence="2">
    <location>
        <begin position="92"/>
        <end position="113"/>
    </location>
</feature>
<name>A0A3N7JQV3_9BURK</name>
<feature type="transmembrane region" description="Helical" evidence="2">
    <location>
        <begin position="55"/>
        <end position="72"/>
    </location>
</feature>
<evidence type="ECO:0000313" key="3">
    <source>
        <dbReference type="EMBL" id="RQP21425.1"/>
    </source>
</evidence>
<keyword evidence="2" id="KW-1133">Transmembrane helix</keyword>
<dbReference type="EMBL" id="QUSW01000011">
    <property type="protein sequence ID" value="RQP21425.1"/>
    <property type="molecule type" value="Genomic_DNA"/>
</dbReference>
<proteinExistence type="predicted"/>
<feature type="region of interest" description="Disordered" evidence="1">
    <location>
        <begin position="1"/>
        <end position="31"/>
    </location>
</feature>
<keyword evidence="2" id="KW-0812">Transmembrane</keyword>
<protein>
    <submittedName>
        <fullName evidence="3">UPF0104 family protein</fullName>
    </submittedName>
</protein>
<feature type="transmembrane region" description="Helical" evidence="2">
    <location>
        <begin position="315"/>
        <end position="341"/>
    </location>
</feature>
<keyword evidence="4" id="KW-1185">Reference proteome</keyword>
<feature type="transmembrane region" description="Helical" evidence="2">
    <location>
        <begin position="240"/>
        <end position="266"/>
    </location>
</feature>
<organism evidence="3 4">
    <name type="scientific">Piscinibacter terrae</name>
    <dbReference type="NCBI Taxonomy" id="2496871"/>
    <lineage>
        <taxon>Bacteria</taxon>
        <taxon>Pseudomonadati</taxon>
        <taxon>Pseudomonadota</taxon>
        <taxon>Betaproteobacteria</taxon>
        <taxon>Burkholderiales</taxon>
        <taxon>Sphaerotilaceae</taxon>
        <taxon>Piscinibacter</taxon>
    </lineage>
</organism>
<reference evidence="3 4" key="2">
    <citation type="submission" date="2018-12" db="EMBL/GenBank/DDBJ databases">
        <title>Rhizobacter gummiphilus sp. nov., a rubber-degrading bacterium isolated from the soil of a botanical garden in Japan.</title>
        <authorList>
            <person name="Shunsuke S.S."/>
        </authorList>
    </citation>
    <scope>NUCLEOTIDE SEQUENCE [LARGE SCALE GENOMIC DNA]</scope>
    <source>
        <strain evidence="3 4">S-16</strain>
    </source>
</reference>
<dbReference type="Proteomes" id="UP000267464">
    <property type="component" value="Unassembled WGS sequence"/>
</dbReference>
<feature type="transmembrane region" description="Helical" evidence="2">
    <location>
        <begin position="202"/>
        <end position="220"/>
    </location>
</feature>
<accession>A0A3N7JQV3</accession>
<reference evidence="3 4" key="1">
    <citation type="submission" date="2018-08" db="EMBL/GenBank/DDBJ databases">
        <authorList>
            <person name="Khan S.A."/>
            <person name="Jeon C.O."/>
            <person name="Chun B.H."/>
            <person name="Jeong S.E."/>
        </authorList>
    </citation>
    <scope>NUCLEOTIDE SEQUENCE [LARGE SCALE GENOMIC DNA]</scope>
    <source>
        <strain evidence="3 4">S-16</strain>
    </source>
</reference>
<evidence type="ECO:0000313" key="4">
    <source>
        <dbReference type="Proteomes" id="UP000267464"/>
    </source>
</evidence>
<sequence length="356" mass="37807">MPSNARQRWRPKKRWTSPPPRSPVAAPASNDALRRATEGAARVAWNRFGSWPRRVAILALLLAGIGLWVTHLESVDWRGMGTALAAMPLDRLWWATGLTATSYLAYSSIDLLARRVTGHAVRASSTLLIGFVSHACALNLGPAGAGFRFRLYMSHGVDAVRATAIWLFNIATNWIGFAAVAGTALAGGWIHLPDDWGLITHASRLAGLALLGSLIAYFVLCMKAHGHAWSLFGHRIMLPTPSVAAMQCALSSANWLLLAGVIAALLPSGVPFSAVLGALLASAIALAVIDVPAGLGVTETVFLAMLGSLVPVHELLAALLAYRALYFGGPLLLALALYAGIESRRLVNRRAAVHGE</sequence>
<evidence type="ECO:0000256" key="1">
    <source>
        <dbReference type="SAM" id="MobiDB-lite"/>
    </source>
</evidence>
<gene>
    <name evidence="3" type="ORF">DZC73_28530</name>
</gene>
<feature type="transmembrane region" description="Helical" evidence="2">
    <location>
        <begin position="125"/>
        <end position="145"/>
    </location>
</feature>
<dbReference type="AlphaFoldDB" id="A0A3N7JQV3"/>
<feature type="transmembrane region" description="Helical" evidence="2">
    <location>
        <begin position="273"/>
        <end position="295"/>
    </location>
</feature>
<keyword evidence="2" id="KW-0472">Membrane</keyword>
<comment type="caution">
    <text evidence="3">The sequence shown here is derived from an EMBL/GenBank/DDBJ whole genome shotgun (WGS) entry which is preliminary data.</text>
</comment>
<feature type="transmembrane region" description="Helical" evidence="2">
    <location>
        <begin position="165"/>
        <end position="190"/>
    </location>
</feature>